<accession>A0AAE4BNQ5</accession>
<comment type="subcellular location">
    <subcellularLocation>
        <location evidence="3">Cytoplasm</location>
    </subcellularLocation>
</comment>
<dbReference type="GO" id="GO:0000036">
    <property type="term" value="F:acyl carrier activity"/>
    <property type="evidence" value="ECO:0007669"/>
    <property type="project" value="UniProtKB-UniRule"/>
</dbReference>
<dbReference type="Gene3D" id="1.10.1200.10">
    <property type="entry name" value="ACP-like"/>
    <property type="match status" value="1"/>
</dbReference>
<comment type="similarity">
    <text evidence="3">Belongs to the acyl carrier protein (ACP) family.</text>
</comment>
<dbReference type="RefSeq" id="WP_309853850.1">
    <property type="nucleotide sequence ID" value="NZ_JAVDQJ010000004.1"/>
</dbReference>
<evidence type="ECO:0000256" key="5">
    <source>
        <dbReference type="RuleBase" id="RU003545"/>
    </source>
</evidence>
<dbReference type="NCBIfam" id="TIGR00517">
    <property type="entry name" value="acyl_carrier"/>
    <property type="match status" value="1"/>
</dbReference>
<dbReference type="InterPro" id="IPR003231">
    <property type="entry name" value="ACP"/>
</dbReference>
<comment type="PTM">
    <text evidence="5">4'-phosphopantetheine is transferred from CoA to a specific serine of apo-ACP by acpS.</text>
</comment>
<comment type="PTM">
    <text evidence="3">4'-phosphopantetheine is transferred from CoA to a specific serine of apo-ACP by AcpS. This modification is essential for activity because fatty acids are bound in thioester linkage to the sulfhydryl of the prosthetic group.</text>
</comment>
<proteinExistence type="inferred from homology"/>
<feature type="domain" description="Carrier" evidence="6">
    <location>
        <begin position="1"/>
        <end position="76"/>
    </location>
</feature>
<reference evidence="7" key="1">
    <citation type="submission" date="2023-07" db="EMBL/GenBank/DDBJ databases">
        <title>Sorghum-associated microbial communities from plants grown in Nebraska, USA.</title>
        <authorList>
            <person name="Schachtman D."/>
        </authorList>
    </citation>
    <scope>NUCLEOTIDE SEQUENCE</scope>
    <source>
        <strain evidence="7">BE330</strain>
    </source>
</reference>
<organism evidence="7 8">
    <name type="scientific">Deinococcus soli</name>
    <name type="common">ex Cha et al. 2016</name>
    <dbReference type="NCBI Taxonomy" id="1309411"/>
    <lineage>
        <taxon>Bacteria</taxon>
        <taxon>Thermotogati</taxon>
        <taxon>Deinococcota</taxon>
        <taxon>Deinococci</taxon>
        <taxon>Deinococcales</taxon>
        <taxon>Deinococcaceae</taxon>
        <taxon>Deinococcus</taxon>
    </lineage>
</organism>
<dbReference type="InterPro" id="IPR009081">
    <property type="entry name" value="PP-bd_ACP"/>
</dbReference>
<dbReference type="GO" id="GO:0005737">
    <property type="term" value="C:cytoplasm"/>
    <property type="evidence" value="ECO:0007669"/>
    <property type="project" value="UniProtKB-SubCell"/>
</dbReference>
<dbReference type="Proteomes" id="UP001185331">
    <property type="component" value="Unassembled WGS sequence"/>
</dbReference>
<comment type="pathway">
    <text evidence="3 5">Lipid metabolism; fatty acid biosynthesis.</text>
</comment>
<comment type="caution">
    <text evidence="7">The sequence shown here is derived from an EMBL/GenBank/DDBJ whole genome shotgun (WGS) entry which is preliminary data.</text>
</comment>
<keyword evidence="3" id="KW-0275">Fatty acid biosynthesis</keyword>
<comment type="function">
    <text evidence="3 5">Carrier of the growing fatty acid chain in fatty acid biosynthesis.</text>
</comment>
<evidence type="ECO:0000259" key="6">
    <source>
        <dbReference type="PROSITE" id="PS50075"/>
    </source>
</evidence>
<dbReference type="SUPFAM" id="SSF47336">
    <property type="entry name" value="ACP-like"/>
    <property type="match status" value="1"/>
</dbReference>
<protein>
    <recommendedName>
        <fullName evidence="3 4">Acyl carrier protein</fullName>
        <shortName evidence="3">ACP</shortName>
    </recommendedName>
</protein>
<keyword evidence="3" id="KW-0963">Cytoplasm</keyword>
<dbReference type="EMBL" id="JAVDQK010000005">
    <property type="protein sequence ID" value="MDR6218961.1"/>
    <property type="molecule type" value="Genomic_DNA"/>
</dbReference>
<keyword evidence="2 3" id="KW-0597">Phosphoprotein</keyword>
<keyword evidence="3" id="KW-0444">Lipid biosynthesis</keyword>
<keyword evidence="1 3" id="KW-0596">Phosphopantetheine</keyword>
<dbReference type="Pfam" id="PF00550">
    <property type="entry name" value="PP-binding"/>
    <property type="match status" value="1"/>
</dbReference>
<gene>
    <name evidence="3" type="primary">acpP</name>
    <name evidence="7" type="ORF">J2Y00_002558</name>
</gene>
<evidence type="ECO:0000256" key="3">
    <source>
        <dbReference type="HAMAP-Rule" id="MF_01217"/>
    </source>
</evidence>
<name>A0AAE4BNQ5_9DEIO</name>
<dbReference type="NCBIfam" id="NF002148">
    <property type="entry name" value="PRK00982.1-2"/>
    <property type="match status" value="1"/>
</dbReference>
<comment type="caution">
    <text evidence="3">Lacks conserved residue(s) required for the propagation of feature annotation.</text>
</comment>
<evidence type="ECO:0000313" key="7">
    <source>
        <dbReference type="EMBL" id="MDR6218961.1"/>
    </source>
</evidence>
<dbReference type="PANTHER" id="PTHR46153">
    <property type="entry name" value="ACYL CARRIER PROTEIN"/>
    <property type="match status" value="1"/>
</dbReference>
<dbReference type="InterPro" id="IPR036736">
    <property type="entry name" value="ACP-like_sf"/>
</dbReference>
<evidence type="ECO:0000256" key="4">
    <source>
        <dbReference type="NCBIfam" id="TIGR00517"/>
    </source>
</evidence>
<sequence length="76" mass="8310">MTIVDRVTAVTVNKLGAAEGDVRPETRFAEDLCADDLETVELILGFEDEFGVTITDEEAQAIQTVQGAADLIERKR</sequence>
<dbReference type="AlphaFoldDB" id="A0AAE4BNQ5"/>
<dbReference type="PANTHER" id="PTHR46153:SF2">
    <property type="entry name" value="ACYL CARRIER PROTEIN"/>
    <property type="match status" value="1"/>
</dbReference>
<evidence type="ECO:0000256" key="2">
    <source>
        <dbReference type="ARBA" id="ARBA00022553"/>
    </source>
</evidence>
<dbReference type="InterPro" id="IPR044813">
    <property type="entry name" value="ACP_chloroplastic"/>
</dbReference>
<evidence type="ECO:0000256" key="1">
    <source>
        <dbReference type="ARBA" id="ARBA00022450"/>
    </source>
</evidence>
<dbReference type="PROSITE" id="PS50075">
    <property type="entry name" value="CARRIER"/>
    <property type="match status" value="1"/>
</dbReference>
<keyword evidence="3" id="KW-0276">Fatty acid metabolism</keyword>
<keyword evidence="3" id="KW-0443">Lipid metabolism</keyword>
<evidence type="ECO:0000313" key="8">
    <source>
        <dbReference type="Proteomes" id="UP001185331"/>
    </source>
</evidence>
<dbReference type="HAMAP" id="MF_01217">
    <property type="entry name" value="Acyl_carrier"/>
    <property type="match status" value="1"/>
</dbReference>